<dbReference type="Proteomes" id="UP001186944">
    <property type="component" value="Unassembled WGS sequence"/>
</dbReference>
<proteinExistence type="predicted"/>
<evidence type="ECO:0000313" key="2">
    <source>
        <dbReference type="Proteomes" id="UP001186944"/>
    </source>
</evidence>
<gene>
    <name evidence="1" type="ORF">FSP39_006835</name>
</gene>
<dbReference type="PANTHER" id="PTHR31751">
    <property type="entry name" value="SI:CH211-108C17.2-RELATED-RELATED"/>
    <property type="match status" value="1"/>
</dbReference>
<dbReference type="PANTHER" id="PTHR31751:SF7">
    <property type="entry name" value="THAP-TYPE DOMAIN-CONTAINING PROTEIN"/>
    <property type="match status" value="1"/>
</dbReference>
<comment type="caution">
    <text evidence="1">The sequence shown here is derived from an EMBL/GenBank/DDBJ whole genome shotgun (WGS) entry which is preliminary data.</text>
</comment>
<reference evidence="1" key="1">
    <citation type="submission" date="2019-08" db="EMBL/GenBank/DDBJ databases">
        <title>The improved chromosome-level genome for the pearl oyster Pinctada fucata martensii using PacBio sequencing and Hi-C.</title>
        <authorList>
            <person name="Zheng Z."/>
        </authorList>
    </citation>
    <scope>NUCLEOTIDE SEQUENCE</scope>
    <source>
        <strain evidence="1">ZZ-2019</strain>
        <tissue evidence="1">Adductor muscle</tissue>
    </source>
</reference>
<dbReference type="AlphaFoldDB" id="A0AA88XDR9"/>
<keyword evidence="2" id="KW-1185">Reference proteome</keyword>
<sequence>MKKISSGPAYLKNKTWSELLQDKVEPVATHCHWAVRNCDRDPEKLRMLLINVIEHYRDNHEKCHESSRCRNDPNYEPQRLVLTDNVSQKLLRGVIINSTLYKNASDFVYGKDTYYVESFNNTINMFQDKRISFTDDAYRMRSELAVCHWNENVDRKYTSVWNPVRPNAPRSTKGKKNYKEPTYNYRKSIWERQICDLFS</sequence>
<protein>
    <submittedName>
        <fullName evidence="1">Uncharacterized protein</fullName>
    </submittedName>
</protein>
<accession>A0AA88XDR9</accession>
<name>A0AA88XDR9_PINIB</name>
<dbReference type="EMBL" id="VSWD01000014">
    <property type="protein sequence ID" value="KAK3082843.1"/>
    <property type="molecule type" value="Genomic_DNA"/>
</dbReference>
<organism evidence="1 2">
    <name type="scientific">Pinctada imbricata</name>
    <name type="common">Atlantic pearl-oyster</name>
    <name type="synonym">Pinctada martensii</name>
    <dbReference type="NCBI Taxonomy" id="66713"/>
    <lineage>
        <taxon>Eukaryota</taxon>
        <taxon>Metazoa</taxon>
        <taxon>Spiralia</taxon>
        <taxon>Lophotrochozoa</taxon>
        <taxon>Mollusca</taxon>
        <taxon>Bivalvia</taxon>
        <taxon>Autobranchia</taxon>
        <taxon>Pteriomorphia</taxon>
        <taxon>Pterioida</taxon>
        <taxon>Pterioidea</taxon>
        <taxon>Pteriidae</taxon>
        <taxon>Pinctada</taxon>
    </lineage>
</organism>
<evidence type="ECO:0000313" key="1">
    <source>
        <dbReference type="EMBL" id="KAK3082843.1"/>
    </source>
</evidence>